<organism evidence="2 3">
    <name type="scientific">Cladophialophora immunda</name>
    <dbReference type="NCBI Taxonomy" id="569365"/>
    <lineage>
        <taxon>Eukaryota</taxon>
        <taxon>Fungi</taxon>
        <taxon>Dikarya</taxon>
        <taxon>Ascomycota</taxon>
        <taxon>Pezizomycotina</taxon>
        <taxon>Eurotiomycetes</taxon>
        <taxon>Chaetothyriomycetidae</taxon>
        <taxon>Chaetothyriales</taxon>
        <taxon>Herpotrichiellaceae</taxon>
        <taxon>Cladophialophora</taxon>
    </lineage>
</organism>
<dbReference type="RefSeq" id="XP_016245702.1">
    <property type="nucleotide sequence ID" value="XM_016395846.1"/>
</dbReference>
<keyword evidence="3" id="KW-1185">Reference proteome</keyword>
<gene>
    <name evidence="2" type="ORF">PV07_08652</name>
</gene>
<protein>
    <submittedName>
        <fullName evidence="2">Uncharacterized protein</fullName>
    </submittedName>
</protein>
<dbReference type="EMBL" id="KN847044">
    <property type="protein sequence ID" value="KIW25486.1"/>
    <property type="molecule type" value="Genomic_DNA"/>
</dbReference>
<reference evidence="2 3" key="1">
    <citation type="submission" date="2015-01" db="EMBL/GenBank/DDBJ databases">
        <title>The Genome Sequence of Cladophialophora immunda CBS83496.</title>
        <authorList>
            <consortium name="The Broad Institute Genomics Platform"/>
            <person name="Cuomo C."/>
            <person name="de Hoog S."/>
            <person name="Gorbushina A."/>
            <person name="Stielow B."/>
            <person name="Teixiera M."/>
            <person name="Abouelleil A."/>
            <person name="Chapman S.B."/>
            <person name="Priest M."/>
            <person name="Young S.K."/>
            <person name="Wortman J."/>
            <person name="Nusbaum C."/>
            <person name="Birren B."/>
        </authorList>
    </citation>
    <scope>NUCLEOTIDE SEQUENCE [LARGE SCALE GENOMIC DNA]</scope>
    <source>
        <strain evidence="2 3">CBS 83496</strain>
    </source>
</reference>
<sequence>MLAVGVVMVVEKALIAFLKFCTKLPPKLARRSPHIQPNLTVHDRCFGRVPASCATLKGAPSHTRHEHRRSGGGVAELDPSSEQEPDAAQMPPHGCLHEQSPPSLPPRGLLDSTEPFLLFVAGCPQIPPIPKNDELERQVLGKPGASRIILLDNESQFPLKLAGTAARSWART</sequence>
<evidence type="ECO:0000313" key="3">
    <source>
        <dbReference type="Proteomes" id="UP000054466"/>
    </source>
</evidence>
<evidence type="ECO:0000256" key="1">
    <source>
        <dbReference type="SAM" id="MobiDB-lite"/>
    </source>
</evidence>
<dbReference type="HOGENOM" id="CLU_1555078_0_0_1"/>
<name>A0A0D1ZCN3_9EURO</name>
<dbReference type="AlphaFoldDB" id="A0A0D1ZCN3"/>
<dbReference type="GeneID" id="27347846"/>
<feature type="region of interest" description="Disordered" evidence="1">
    <location>
        <begin position="56"/>
        <end position="108"/>
    </location>
</feature>
<accession>A0A0D1ZCN3</accession>
<proteinExistence type="predicted"/>
<dbReference type="VEuPathDB" id="FungiDB:PV07_08652"/>
<evidence type="ECO:0000313" key="2">
    <source>
        <dbReference type="EMBL" id="KIW25486.1"/>
    </source>
</evidence>
<dbReference type="OrthoDB" id="5244622at2759"/>
<dbReference type="Proteomes" id="UP000054466">
    <property type="component" value="Unassembled WGS sequence"/>
</dbReference>